<evidence type="ECO:0000313" key="3">
    <source>
        <dbReference type="Proteomes" id="UP001221150"/>
    </source>
</evidence>
<dbReference type="CDD" id="cd07043">
    <property type="entry name" value="STAS_anti-anti-sigma_factors"/>
    <property type="match status" value="1"/>
</dbReference>
<accession>A0ABT6A9B1</accession>
<dbReference type="Gene3D" id="3.30.750.24">
    <property type="entry name" value="STAS domain"/>
    <property type="match status" value="1"/>
</dbReference>
<protein>
    <submittedName>
        <fullName evidence="2">STAS domain-containing protein</fullName>
    </submittedName>
</protein>
<organism evidence="2 3">
    <name type="scientific">Streptomyces tropicalis</name>
    <dbReference type="NCBI Taxonomy" id="3034234"/>
    <lineage>
        <taxon>Bacteria</taxon>
        <taxon>Bacillati</taxon>
        <taxon>Actinomycetota</taxon>
        <taxon>Actinomycetes</taxon>
        <taxon>Kitasatosporales</taxon>
        <taxon>Streptomycetaceae</taxon>
        <taxon>Streptomyces</taxon>
    </lineage>
</organism>
<keyword evidence="3" id="KW-1185">Reference proteome</keyword>
<sequence>MGTHVSLNPGGTTATLTVDTDIDDQTRPDLEAAAAALPASVCDLTLDLGRVRFVDSAVLHLILAVRECLGPDGGRLQVAGLGRQPSRLMGLATDLWPEARWEEYLPGAR</sequence>
<proteinExistence type="predicted"/>
<dbReference type="EMBL" id="JARJBB010000012">
    <property type="protein sequence ID" value="MDF3301243.1"/>
    <property type="molecule type" value="Genomic_DNA"/>
</dbReference>
<feature type="domain" description="MlaB-like STAS" evidence="1">
    <location>
        <begin position="16"/>
        <end position="89"/>
    </location>
</feature>
<dbReference type="SUPFAM" id="SSF52091">
    <property type="entry name" value="SpoIIaa-like"/>
    <property type="match status" value="1"/>
</dbReference>
<reference evidence="2 3" key="1">
    <citation type="submission" date="2023-03" db="EMBL/GenBank/DDBJ databases">
        <title>Draft genome sequence of Streptomyces sp. K1PA1 isolated from peat swamp forest in Thailand.</title>
        <authorList>
            <person name="Klaysubun C."/>
            <person name="Duangmal K."/>
        </authorList>
    </citation>
    <scope>NUCLEOTIDE SEQUENCE [LARGE SCALE GENOMIC DNA]</scope>
    <source>
        <strain evidence="2 3">K1PA1</strain>
    </source>
</reference>
<name>A0ABT6A9B1_9ACTN</name>
<comment type="caution">
    <text evidence="2">The sequence shown here is derived from an EMBL/GenBank/DDBJ whole genome shotgun (WGS) entry which is preliminary data.</text>
</comment>
<gene>
    <name evidence="2" type="ORF">P3H78_21970</name>
</gene>
<evidence type="ECO:0000259" key="1">
    <source>
        <dbReference type="Pfam" id="PF13466"/>
    </source>
</evidence>
<dbReference type="Proteomes" id="UP001221150">
    <property type="component" value="Unassembled WGS sequence"/>
</dbReference>
<dbReference type="InterPro" id="IPR058548">
    <property type="entry name" value="MlaB-like_STAS"/>
</dbReference>
<dbReference type="Pfam" id="PF13466">
    <property type="entry name" value="STAS_2"/>
    <property type="match status" value="1"/>
</dbReference>
<evidence type="ECO:0000313" key="2">
    <source>
        <dbReference type="EMBL" id="MDF3301243.1"/>
    </source>
</evidence>
<dbReference type="InterPro" id="IPR036513">
    <property type="entry name" value="STAS_dom_sf"/>
</dbReference>
<dbReference type="RefSeq" id="WP_276110808.1">
    <property type="nucleotide sequence ID" value="NZ_JARJBB010000012.1"/>
</dbReference>